<comment type="caution">
    <text evidence="1">The sequence shown here is derived from an EMBL/GenBank/DDBJ whole genome shotgun (WGS) entry which is preliminary data.</text>
</comment>
<reference evidence="1 2" key="1">
    <citation type="submission" date="2024-06" db="EMBL/GenBank/DDBJ databases">
        <title>Sorghum-associated microbial communities from plants grown in Nebraska, USA.</title>
        <authorList>
            <person name="Schachtman D."/>
        </authorList>
    </citation>
    <scope>NUCLEOTIDE SEQUENCE [LARGE SCALE GENOMIC DNA]</scope>
    <source>
        <strain evidence="1 2">1288</strain>
    </source>
</reference>
<dbReference type="Proteomes" id="UP001549104">
    <property type="component" value="Unassembled WGS sequence"/>
</dbReference>
<proteinExistence type="predicted"/>
<organism evidence="1 2">
    <name type="scientific">Sporosarcina psychrophila</name>
    <name type="common">Bacillus psychrophilus</name>
    <dbReference type="NCBI Taxonomy" id="1476"/>
    <lineage>
        <taxon>Bacteria</taxon>
        <taxon>Bacillati</taxon>
        <taxon>Bacillota</taxon>
        <taxon>Bacilli</taxon>
        <taxon>Bacillales</taxon>
        <taxon>Caryophanaceae</taxon>
        <taxon>Sporosarcina</taxon>
    </lineage>
</organism>
<sequence length="41" mass="4658">MKKTQYALKSAHCVLLFSVVKSHESFSTVIIKLPNNPELVR</sequence>
<accession>A0ABV2K3F7</accession>
<dbReference type="EMBL" id="JBEPME010000001">
    <property type="protein sequence ID" value="MET3655614.1"/>
    <property type="molecule type" value="Genomic_DNA"/>
</dbReference>
<protein>
    <submittedName>
        <fullName evidence="1">Uncharacterized protein</fullName>
    </submittedName>
</protein>
<name>A0ABV2K3F7_SPOPS</name>
<evidence type="ECO:0000313" key="1">
    <source>
        <dbReference type="EMBL" id="MET3655614.1"/>
    </source>
</evidence>
<evidence type="ECO:0000313" key="2">
    <source>
        <dbReference type="Proteomes" id="UP001549104"/>
    </source>
</evidence>
<keyword evidence="2" id="KW-1185">Reference proteome</keyword>
<gene>
    <name evidence="1" type="ORF">ABIC55_000698</name>
</gene>